<protein>
    <submittedName>
        <fullName evidence="2">Uncharacterized protein</fullName>
    </submittedName>
</protein>
<feature type="compositionally biased region" description="Basic residues" evidence="1">
    <location>
        <begin position="156"/>
        <end position="173"/>
    </location>
</feature>
<evidence type="ECO:0000313" key="2">
    <source>
        <dbReference type="EMBL" id="CAL4069400.1"/>
    </source>
</evidence>
<dbReference type="AlphaFoldDB" id="A0AAV2Q2Q0"/>
<feature type="region of interest" description="Disordered" evidence="1">
    <location>
        <begin position="156"/>
        <end position="249"/>
    </location>
</feature>
<evidence type="ECO:0000313" key="3">
    <source>
        <dbReference type="Proteomes" id="UP001497623"/>
    </source>
</evidence>
<feature type="compositionally biased region" description="Basic residues" evidence="1">
    <location>
        <begin position="126"/>
        <end position="143"/>
    </location>
</feature>
<accession>A0AAV2Q2Q0</accession>
<evidence type="ECO:0000256" key="1">
    <source>
        <dbReference type="SAM" id="MobiDB-lite"/>
    </source>
</evidence>
<feature type="compositionally biased region" description="Acidic residues" evidence="1">
    <location>
        <begin position="56"/>
        <end position="65"/>
    </location>
</feature>
<feature type="region of interest" description="Disordered" evidence="1">
    <location>
        <begin position="19"/>
        <end position="143"/>
    </location>
</feature>
<organism evidence="2 3">
    <name type="scientific">Meganyctiphanes norvegica</name>
    <name type="common">Northern krill</name>
    <name type="synonym">Thysanopoda norvegica</name>
    <dbReference type="NCBI Taxonomy" id="48144"/>
    <lineage>
        <taxon>Eukaryota</taxon>
        <taxon>Metazoa</taxon>
        <taxon>Ecdysozoa</taxon>
        <taxon>Arthropoda</taxon>
        <taxon>Crustacea</taxon>
        <taxon>Multicrustacea</taxon>
        <taxon>Malacostraca</taxon>
        <taxon>Eumalacostraca</taxon>
        <taxon>Eucarida</taxon>
        <taxon>Euphausiacea</taxon>
        <taxon>Euphausiidae</taxon>
        <taxon>Meganyctiphanes</taxon>
    </lineage>
</organism>
<keyword evidence="3" id="KW-1185">Reference proteome</keyword>
<name>A0AAV2Q2Q0_MEGNR</name>
<feature type="compositionally biased region" description="Polar residues" evidence="1">
    <location>
        <begin position="80"/>
        <end position="90"/>
    </location>
</feature>
<gene>
    <name evidence="2" type="ORF">MNOR_LOCUS7821</name>
</gene>
<feature type="compositionally biased region" description="Basic and acidic residues" evidence="1">
    <location>
        <begin position="92"/>
        <end position="113"/>
    </location>
</feature>
<dbReference type="Proteomes" id="UP001497623">
    <property type="component" value="Unassembled WGS sequence"/>
</dbReference>
<comment type="caution">
    <text evidence="2">The sequence shown here is derived from an EMBL/GenBank/DDBJ whole genome shotgun (WGS) entry which is preliminary data.</text>
</comment>
<reference evidence="2 3" key="1">
    <citation type="submission" date="2024-05" db="EMBL/GenBank/DDBJ databases">
        <authorList>
            <person name="Wallberg A."/>
        </authorList>
    </citation>
    <scope>NUCLEOTIDE SEQUENCE [LARGE SCALE GENOMIC DNA]</scope>
</reference>
<sequence>MQREEVVYLQPPLVHWNFQLSDDDMKEDENDGVKESENYEKCVTSKGSGKRKLVEDDSDKEEDDPDNSKEENVKEPNIQEIETTNINGNGQLDKDDNEKKTTKKDTEDKTNEEKNEEEPNTPIKVVKSKRGRPKKVMSNKTHKRILEKVTGIIMKKSHRKIENKHGFVPRKLPKNIDTHKTNILPPENIDTHKTNNPLPEKQKHMANSFTIPTKPPPPTKKQRKNHSSSGIIMGEKDKKNRRSHIDRKI</sequence>
<feature type="compositionally biased region" description="Basic and acidic residues" evidence="1">
    <location>
        <begin position="31"/>
        <end position="40"/>
    </location>
</feature>
<proteinExistence type="predicted"/>
<feature type="compositionally biased region" description="Basic residues" evidence="1">
    <location>
        <begin position="239"/>
        <end position="249"/>
    </location>
</feature>
<feature type="compositionally biased region" description="Acidic residues" evidence="1">
    <location>
        <begin position="21"/>
        <end position="30"/>
    </location>
</feature>
<dbReference type="EMBL" id="CAXKWB010003518">
    <property type="protein sequence ID" value="CAL4069400.1"/>
    <property type="molecule type" value="Genomic_DNA"/>
</dbReference>